<evidence type="ECO:0000313" key="2">
    <source>
        <dbReference type="EMBL" id="KUK05393.1"/>
    </source>
</evidence>
<dbReference type="EMBL" id="LGEQ01000073">
    <property type="protein sequence ID" value="KUJ92523.1"/>
    <property type="molecule type" value="Genomic_DNA"/>
</dbReference>
<dbReference type="EMBL" id="LGEX01000128">
    <property type="protein sequence ID" value="KUK05393.1"/>
    <property type="molecule type" value="Genomic_DNA"/>
</dbReference>
<evidence type="ECO:0000313" key="3">
    <source>
        <dbReference type="Proteomes" id="UP000054015"/>
    </source>
</evidence>
<protein>
    <submittedName>
        <fullName evidence="2">Uncharacterized protein</fullName>
    </submittedName>
</protein>
<reference evidence="2" key="1">
    <citation type="journal article" date="2015" name="MBio">
        <title>Genome-resolved metagenomic analysis reveals roles for candidate phyla and other microbial community members in biogeochemical transformations in oil reservoirs.</title>
        <authorList>
            <person name="Hu P."/>
            <person name="Tom L."/>
            <person name="Singh A."/>
            <person name="Thomas B.C."/>
            <person name="Baker B.J."/>
            <person name="Piceno Y.M."/>
            <person name="Andersen G.L."/>
            <person name="Banfield J.F."/>
        </authorList>
    </citation>
    <scope>NUCLEOTIDE SEQUENCE [LARGE SCALE GENOMIC DNA]</scope>
    <source>
        <strain evidence="2">49_2300</strain>
        <strain evidence="1">49_95</strain>
    </source>
</reference>
<reference evidence="3 4" key="2">
    <citation type="journal article" date="2015" name="MBio">
        <title>Genome-Resolved Metagenomic Analysis Reveals Roles for Candidate Phyla and Other Microbial Community Members in Biogeochemical Transformations in Oil Reservoirs.</title>
        <authorList>
            <person name="Hu P."/>
            <person name="Tom L."/>
            <person name="Singh A."/>
            <person name="Thomas B.C."/>
            <person name="Baker B.J."/>
            <person name="Piceno Y.M."/>
            <person name="Andersen G.L."/>
            <person name="Banfield J.F."/>
        </authorList>
    </citation>
    <scope>NUCLEOTIDE SEQUENCE [LARGE SCALE GENOMIC DNA]</scope>
</reference>
<organism evidence="2 3">
    <name type="scientific">Archaeoglobus fulgidus</name>
    <dbReference type="NCBI Taxonomy" id="2234"/>
    <lineage>
        <taxon>Archaea</taxon>
        <taxon>Methanobacteriati</taxon>
        <taxon>Methanobacteriota</taxon>
        <taxon>Archaeoglobi</taxon>
        <taxon>Archaeoglobales</taxon>
        <taxon>Archaeoglobaceae</taxon>
        <taxon>Archaeoglobus</taxon>
    </lineage>
</organism>
<sequence length="32" mass="3556">YHAGILIIPLSLPEDVEVSQAYGWNSIELLKS</sequence>
<accession>A0A117KTP7</accession>
<proteinExistence type="predicted"/>
<dbReference type="AlphaFoldDB" id="A0A117KTP7"/>
<comment type="caution">
    <text evidence="2">The sequence shown here is derived from an EMBL/GenBank/DDBJ whole genome shotgun (WGS) entry which is preliminary data.</text>
</comment>
<evidence type="ECO:0000313" key="4">
    <source>
        <dbReference type="Proteomes" id="UP000054307"/>
    </source>
</evidence>
<feature type="non-terminal residue" evidence="2">
    <location>
        <position position="1"/>
    </location>
</feature>
<dbReference type="Proteomes" id="UP000054307">
    <property type="component" value="Unassembled WGS sequence"/>
</dbReference>
<evidence type="ECO:0000313" key="1">
    <source>
        <dbReference type="EMBL" id="KUJ92523.1"/>
    </source>
</evidence>
<name>A0A117KTP7_ARCFL</name>
<dbReference type="Proteomes" id="UP000054015">
    <property type="component" value="Unassembled WGS sequence"/>
</dbReference>
<gene>
    <name evidence="1" type="ORF">XD40_2288</name>
    <name evidence="2" type="ORF">XD48_2366</name>
</gene>